<evidence type="ECO:0000313" key="2">
    <source>
        <dbReference type="Proteomes" id="UP000070250"/>
    </source>
</evidence>
<accession>A0A127F5M6</accession>
<evidence type="ECO:0000313" key="1">
    <source>
        <dbReference type="EMBL" id="AMN45742.1"/>
    </source>
</evidence>
<name>A0A127F5M6_STEDE</name>
<reference evidence="1 2" key="1">
    <citation type="submission" date="2015-06" db="EMBL/GenBank/DDBJ databases">
        <title>A Comprehensive Approach to Explore the Metabolic and Phylogenetic Diversity of Bacterial Steroid Degradation in the Environment: Testosterone as an Example.</title>
        <authorList>
            <person name="Yang F.-C."/>
            <person name="Chen Y.-L."/>
            <person name="Yu C.-P."/>
            <person name="Tang S.-L."/>
            <person name="Wang P.-H."/>
            <person name="Ismail W."/>
            <person name="Wang C.-H."/>
            <person name="Yang C.-Y."/>
            <person name="Chiang Y.-R."/>
        </authorList>
    </citation>
    <scope>NUCLEOTIDE SEQUENCE [LARGE SCALE GENOMIC DNA]</scope>
    <source>
        <strain evidence="1 2">DSM 18526</strain>
    </source>
</reference>
<gene>
    <name evidence="1" type="ORF">ACG33_01190</name>
</gene>
<dbReference type="Proteomes" id="UP000070250">
    <property type="component" value="Chromosome"/>
</dbReference>
<dbReference type="AlphaFoldDB" id="A0A127F5M6"/>
<organism evidence="1 2">
    <name type="scientific">Steroidobacter denitrificans</name>
    <dbReference type="NCBI Taxonomy" id="465721"/>
    <lineage>
        <taxon>Bacteria</taxon>
        <taxon>Pseudomonadati</taxon>
        <taxon>Pseudomonadota</taxon>
        <taxon>Gammaproteobacteria</taxon>
        <taxon>Steroidobacterales</taxon>
        <taxon>Steroidobacteraceae</taxon>
        <taxon>Steroidobacter</taxon>
    </lineage>
</organism>
<dbReference type="PATRIC" id="fig|465721.4.peg.259"/>
<protein>
    <submittedName>
        <fullName evidence="1">Uncharacterized protein</fullName>
    </submittedName>
</protein>
<dbReference type="KEGG" id="sdf:ACG33_01190"/>
<keyword evidence="2" id="KW-1185">Reference proteome</keyword>
<sequence>MEAGRFGRVASLYNLLSDCGAFGLSTQEAQALIDSMLGVVKGWREFFVSHNVEIRSIDMLEQAILLDCFYRTEPVEAL</sequence>
<dbReference type="STRING" id="465721.ACG33_01190"/>
<dbReference type="EMBL" id="CP011971">
    <property type="protein sequence ID" value="AMN45742.1"/>
    <property type="molecule type" value="Genomic_DNA"/>
</dbReference>
<proteinExistence type="predicted"/>